<evidence type="ECO:0000256" key="1">
    <source>
        <dbReference type="SAM" id="MobiDB-lite"/>
    </source>
</evidence>
<protein>
    <submittedName>
        <fullName evidence="2">Uncharacterized protein</fullName>
    </submittedName>
</protein>
<name>A0A3N6LVY1_NATCH</name>
<dbReference type="EMBL" id="REGA01000008">
    <property type="protein sequence ID" value="RQG94693.1"/>
    <property type="molecule type" value="Genomic_DNA"/>
</dbReference>
<keyword evidence="3" id="KW-1185">Reference proteome</keyword>
<organism evidence="2 3">
    <name type="scientific">Natrarchaeobius chitinivorans</name>
    <dbReference type="NCBI Taxonomy" id="1679083"/>
    <lineage>
        <taxon>Archaea</taxon>
        <taxon>Methanobacteriati</taxon>
        <taxon>Methanobacteriota</taxon>
        <taxon>Stenosarchaea group</taxon>
        <taxon>Halobacteria</taxon>
        <taxon>Halobacteriales</taxon>
        <taxon>Natrialbaceae</taxon>
        <taxon>Natrarchaeobius</taxon>
    </lineage>
</organism>
<feature type="region of interest" description="Disordered" evidence="1">
    <location>
        <begin position="1"/>
        <end position="24"/>
    </location>
</feature>
<feature type="region of interest" description="Disordered" evidence="1">
    <location>
        <begin position="78"/>
        <end position="140"/>
    </location>
</feature>
<evidence type="ECO:0000313" key="2">
    <source>
        <dbReference type="EMBL" id="RQG94693.1"/>
    </source>
</evidence>
<comment type="caution">
    <text evidence="2">The sequence shown here is derived from an EMBL/GenBank/DDBJ whole genome shotgun (WGS) entry which is preliminary data.</text>
</comment>
<feature type="compositionally biased region" description="Gly residues" evidence="1">
    <location>
        <begin position="83"/>
        <end position="99"/>
    </location>
</feature>
<dbReference type="RefSeq" id="WP_124195672.1">
    <property type="nucleotide sequence ID" value="NZ_REGA01000008.1"/>
</dbReference>
<sequence>MSDRNEEAAYTELTPDSWHQNDEGYYIDCPECGSAATLSNVISHGRCNGYLDQREGETELDEQRMECTARLWFELGYVSDPEGGTGETAGGTGETGDAGDGTHDVEDTASSSGDDVGDADGVPGEGTPPGTDGAVDDDQQ</sequence>
<proteinExistence type="predicted"/>
<evidence type="ECO:0000313" key="3">
    <source>
        <dbReference type="Proteomes" id="UP000282323"/>
    </source>
</evidence>
<accession>A0A3N6LVY1</accession>
<dbReference type="Proteomes" id="UP000282323">
    <property type="component" value="Unassembled WGS sequence"/>
</dbReference>
<reference evidence="2 3" key="1">
    <citation type="submission" date="2018-10" db="EMBL/GenBank/DDBJ databases">
        <title>Natrarchaeobius chitinivorans gen. nov., sp. nov., and Natrarchaeobius haloalkaliphilus sp. nov., alkaliphilic, chitin-utilizing haloarchaea from hypersaline alkaline lakes.</title>
        <authorList>
            <person name="Sorokin D.Y."/>
            <person name="Elcheninov A.G."/>
            <person name="Kostrikina N.A."/>
            <person name="Bale N.J."/>
            <person name="Sinninghe Damste J.S."/>
            <person name="Khijniak T.V."/>
            <person name="Kublanov I.V."/>
            <person name="Toshchakov S.V."/>
        </authorList>
    </citation>
    <scope>NUCLEOTIDE SEQUENCE [LARGE SCALE GENOMIC DNA]</scope>
    <source>
        <strain evidence="2 3">AArcht4T</strain>
    </source>
</reference>
<gene>
    <name evidence="2" type="ORF">EA473_10985</name>
</gene>
<dbReference type="OrthoDB" id="258331at2157"/>
<feature type="compositionally biased region" description="Low complexity" evidence="1">
    <location>
        <begin position="109"/>
        <end position="122"/>
    </location>
</feature>
<dbReference type="AlphaFoldDB" id="A0A3N6LVY1"/>